<accession>A0AA87DYB0</accession>
<feature type="domain" description="DUF1542" evidence="2">
    <location>
        <begin position="7"/>
        <end position="60"/>
    </location>
</feature>
<sequence length="63" mass="7133">MNPVAVKKPEAKKAIDEALKAKEAEIDANNDLTAEEKQAAKEEAKKKQMQQKKQLTIRQQTQK</sequence>
<feature type="region of interest" description="Disordered" evidence="1">
    <location>
        <begin position="37"/>
        <end position="63"/>
    </location>
</feature>
<proteinExistence type="predicted"/>
<evidence type="ECO:0000259" key="2">
    <source>
        <dbReference type="Pfam" id="PF07564"/>
    </source>
</evidence>
<evidence type="ECO:0000313" key="4">
    <source>
        <dbReference type="Proteomes" id="UP000004773"/>
    </source>
</evidence>
<gene>
    <name evidence="3" type="ORF">HMPREF0428_01339</name>
</gene>
<dbReference type="EMBL" id="ACRO01000024">
    <property type="protein sequence ID" value="EGF87809.1"/>
    <property type="molecule type" value="Genomic_DNA"/>
</dbReference>
<dbReference type="AlphaFoldDB" id="A0AA87DYB0"/>
<dbReference type="InterPro" id="IPR011439">
    <property type="entry name" value="DUF1542"/>
</dbReference>
<organism evidence="3 4">
    <name type="scientific">Gemella haemolysans M341</name>
    <dbReference type="NCBI Taxonomy" id="562981"/>
    <lineage>
        <taxon>Bacteria</taxon>
        <taxon>Bacillati</taxon>
        <taxon>Bacillota</taxon>
        <taxon>Bacilli</taxon>
        <taxon>Bacillales</taxon>
        <taxon>Gemellaceae</taxon>
        <taxon>Gemella</taxon>
    </lineage>
</organism>
<dbReference type="Pfam" id="PF07564">
    <property type="entry name" value="DUF1542"/>
    <property type="match status" value="1"/>
</dbReference>
<dbReference type="Proteomes" id="UP000004773">
    <property type="component" value="Unassembled WGS sequence"/>
</dbReference>
<feature type="compositionally biased region" description="Basic and acidic residues" evidence="1">
    <location>
        <begin position="37"/>
        <end position="46"/>
    </location>
</feature>
<evidence type="ECO:0000313" key="3">
    <source>
        <dbReference type="EMBL" id="EGF87809.1"/>
    </source>
</evidence>
<comment type="caution">
    <text evidence="3">The sequence shown here is derived from an EMBL/GenBank/DDBJ whole genome shotgun (WGS) entry which is preliminary data.</text>
</comment>
<protein>
    <recommendedName>
        <fullName evidence="2">DUF1542 domain-containing protein</fullName>
    </recommendedName>
</protein>
<reference evidence="3 4" key="1">
    <citation type="submission" date="2011-03" db="EMBL/GenBank/DDBJ databases">
        <title>The Genome Sequence of Gemella haemolysans M341.</title>
        <authorList>
            <consortium name="The Broad Institute Genome Sequencing Platform"/>
            <consortium name="The Broad Institute Genome Sequencing Center for Infectious Disease"/>
            <person name="Earl A."/>
            <person name="Ward D."/>
            <person name="Feldgarden M."/>
            <person name="Gevers D."/>
            <person name="Sibley C.D."/>
            <person name="Field T.R."/>
            <person name="Grinwis M."/>
            <person name="Eshaghurshan C.S."/>
            <person name="Surette M.G."/>
            <person name="Young S.K."/>
            <person name="Zeng Q."/>
            <person name="Gargeya S."/>
            <person name="Fitzgerald M."/>
            <person name="Haas B."/>
            <person name="Abouelleil A."/>
            <person name="Alvarado L."/>
            <person name="Arachchi H.M."/>
            <person name="Berlin A."/>
            <person name="Brown A."/>
            <person name="Chapman S.B."/>
            <person name="Chen Z."/>
            <person name="Dunbar C."/>
            <person name="Freedman E."/>
            <person name="Gearin G."/>
            <person name="Gellesch M."/>
            <person name="Goldberg J."/>
            <person name="Griggs A."/>
            <person name="Gujja S."/>
            <person name="Heilman E.R."/>
            <person name="Heiman D."/>
            <person name="Howarth C."/>
            <person name="Larson L."/>
            <person name="Lui A."/>
            <person name="MacDonald P.J.P."/>
            <person name="Mehta T."/>
            <person name="Montmayeur A."/>
            <person name="Murphy C."/>
            <person name="Neiman D."/>
            <person name="Pearson M."/>
            <person name="Priest M."/>
            <person name="Roberts A."/>
            <person name="Saif S."/>
            <person name="Shea T."/>
            <person name="Shenoy N."/>
            <person name="Sisk P."/>
            <person name="Stolte C."/>
            <person name="Sykes S."/>
            <person name="White J."/>
            <person name="Yandava C."/>
            <person name="Wortman J."/>
            <person name="Nusbaum C."/>
            <person name="Birren B."/>
        </authorList>
    </citation>
    <scope>NUCLEOTIDE SEQUENCE [LARGE SCALE GENOMIC DNA]</scope>
    <source>
        <strain evidence="3 4">M341</strain>
    </source>
</reference>
<name>A0AA87DYB0_9BACL</name>
<evidence type="ECO:0000256" key="1">
    <source>
        <dbReference type="SAM" id="MobiDB-lite"/>
    </source>
</evidence>